<evidence type="ECO:0000313" key="2">
    <source>
        <dbReference type="EMBL" id="KZP24996.1"/>
    </source>
</evidence>
<reference evidence="2 3" key="1">
    <citation type="journal article" date="2016" name="Mol. Biol. Evol.">
        <title>Comparative Genomics of Early-Diverging Mushroom-Forming Fungi Provides Insights into the Origins of Lignocellulose Decay Capabilities.</title>
        <authorList>
            <person name="Nagy L.G."/>
            <person name="Riley R."/>
            <person name="Tritt A."/>
            <person name="Adam C."/>
            <person name="Daum C."/>
            <person name="Floudas D."/>
            <person name="Sun H."/>
            <person name="Yadav J.S."/>
            <person name="Pangilinan J."/>
            <person name="Larsson K.H."/>
            <person name="Matsuura K."/>
            <person name="Barry K."/>
            <person name="Labutti K."/>
            <person name="Kuo R."/>
            <person name="Ohm R.A."/>
            <person name="Bhattacharya S.S."/>
            <person name="Shirouzu T."/>
            <person name="Yoshinaga Y."/>
            <person name="Martin F.M."/>
            <person name="Grigoriev I.V."/>
            <person name="Hibbett D.S."/>
        </authorList>
    </citation>
    <scope>NUCLEOTIDE SEQUENCE [LARGE SCALE GENOMIC DNA]</scope>
    <source>
        <strain evidence="2 3">CBS 109695</strain>
    </source>
</reference>
<feature type="compositionally biased region" description="Polar residues" evidence="1">
    <location>
        <begin position="336"/>
        <end position="370"/>
    </location>
</feature>
<dbReference type="Proteomes" id="UP000076532">
    <property type="component" value="Unassembled WGS sequence"/>
</dbReference>
<dbReference type="AlphaFoldDB" id="A0A166NGY4"/>
<name>A0A166NGY4_9AGAM</name>
<feature type="compositionally biased region" description="Low complexity" evidence="1">
    <location>
        <begin position="403"/>
        <end position="414"/>
    </location>
</feature>
<protein>
    <submittedName>
        <fullName evidence="2">Uncharacterized protein</fullName>
    </submittedName>
</protein>
<sequence>MQTLPPQFRAKHRELRTTIDSAKNKSVADILGGHSHGYSIDASGYERFNFVNGDIYISNHTAVCVYGATHKFYVRLGGPASPFGRPVRDMASLSDGSQCAQFEGAHIHARGDKADVVLAEHCISAQKAVIPQFSFNNAPGSMTVPMHKKWQVLCTQRQPDGSTAIEQLGVPCLLQQDNPNGGQRYNFVSGEIVSIDNSAPPYAVYGKIFAIWQLAGGVKSGWGRPLADEQDLPHGGRCSVFEGGHIHWVGGVALPVLAEDCRAKNKPEAQTASWNRMPPHFQRKWTYLSTTIHPQQRKPIAQLLGPPSLQLKSNPEPLSGQSFHFTGGYLISLSNSPRPLSRAESSASLNRPNSLNGTIFTSPPRQSENHLNYGGSPDARPGPLPLRRGSSTSRGDSVVLRPSGSSSSLHSHSLSGQSYSASLKDLVYSEPFAVYGTILRFWEKKGGINSKFGRPICDERDLPGGGRCGVFEGGHIHYHGSDSGKE</sequence>
<proteinExistence type="predicted"/>
<gene>
    <name evidence="2" type="ORF">FIBSPDRAFT_950692</name>
</gene>
<evidence type="ECO:0000256" key="1">
    <source>
        <dbReference type="SAM" id="MobiDB-lite"/>
    </source>
</evidence>
<dbReference type="OrthoDB" id="2993106at2759"/>
<accession>A0A166NGY4</accession>
<evidence type="ECO:0000313" key="3">
    <source>
        <dbReference type="Proteomes" id="UP000076532"/>
    </source>
</evidence>
<organism evidence="2 3">
    <name type="scientific">Athelia psychrophila</name>
    <dbReference type="NCBI Taxonomy" id="1759441"/>
    <lineage>
        <taxon>Eukaryota</taxon>
        <taxon>Fungi</taxon>
        <taxon>Dikarya</taxon>
        <taxon>Basidiomycota</taxon>
        <taxon>Agaricomycotina</taxon>
        <taxon>Agaricomycetes</taxon>
        <taxon>Agaricomycetidae</taxon>
        <taxon>Atheliales</taxon>
        <taxon>Atheliaceae</taxon>
        <taxon>Athelia</taxon>
    </lineage>
</organism>
<keyword evidence="3" id="KW-1185">Reference proteome</keyword>
<feature type="region of interest" description="Disordered" evidence="1">
    <location>
        <begin position="336"/>
        <end position="414"/>
    </location>
</feature>
<dbReference type="EMBL" id="KV417523">
    <property type="protein sequence ID" value="KZP24996.1"/>
    <property type="molecule type" value="Genomic_DNA"/>
</dbReference>